<evidence type="ECO:0000256" key="1">
    <source>
        <dbReference type="SAM" id="MobiDB-lite"/>
    </source>
</evidence>
<accession>X0ZPJ0</accession>
<protein>
    <submittedName>
        <fullName evidence="2">Uncharacterized protein</fullName>
    </submittedName>
</protein>
<gene>
    <name evidence="2" type="ORF">S01H4_14524</name>
</gene>
<sequence length="67" mass="7686">MTEVPNKNNDDKKKENEQIEPESNKEQVKEHIEVEKTGKPVILRAEAYKTIILYASRFANQAIPSSD</sequence>
<evidence type="ECO:0000313" key="2">
    <source>
        <dbReference type="EMBL" id="GAG62318.1"/>
    </source>
</evidence>
<dbReference type="AlphaFoldDB" id="X0ZPJ0"/>
<comment type="caution">
    <text evidence="2">The sequence shown here is derived from an EMBL/GenBank/DDBJ whole genome shotgun (WGS) entry which is preliminary data.</text>
</comment>
<dbReference type="EMBL" id="BART01006372">
    <property type="protein sequence ID" value="GAG62318.1"/>
    <property type="molecule type" value="Genomic_DNA"/>
</dbReference>
<feature type="non-terminal residue" evidence="2">
    <location>
        <position position="67"/>
    </location>
</feature>
<reference evidence="2" key="1">
    <citation type="journal article" date="2014" name="Front. Microbiol.">
        <title>High frequency of phylogenetically diverse reductive dehalogenase-homologous genes in deep subseafloor sedimentary metagenomes.</title>
        <authorList>
            <person name="Kawai M."/>
            <person name="Futagami T."/>
            <person name="Toyoda A."/>
            <person name="Takaki Y."/>
            <person name="Nishi S."/>
            <person name="Hori S."/>
            <person name="Arai W."/>
            <person name="Tsubouchi T."/>
            <person name="Morono Y."/>
            <person name="Uchiyama I."/>
            <person name="Ito T."/>
            <person name="Fujiyama A."/>
            <person name="Inagaki F."/>
            <person name="Takami H."/>
        </authorList>
    </citation>
    <scope>NUCLEOTIDE SEQUENCE</scope>
    <source>
        <strain evidence="2">Expedition CK06-06</strain>
    </source>
</reference>
<organism evidence="2">
    <name type="scientific">marine sediment metagenome</name>
    <dbReference type="NCBI Taxonomy" id="412755"/>
    <lineage>
        <taxon>unclassified sequences</taxon>
        <taxon>metagenomes</taxon>
        <taxon>ecological metagenomes</taxon>
    </lineage>
</organism>
<feature type="compositionally biased region" description="Basic and acidic residues" evidence="1">
    <location>
        <begin position="8"/>
        <end position="30"/>
    </location>
</feature>
<proteinExistence type="predicted"/>
<feature type="region of interest" description="Disordered" evidence="1">
    <location>
        <begin position="1"/>
        <end position="30"/>
    </location>
</feature>
<name>X0ZPJ0_9ZZZZ</name>